<evidence type="ECO:0000256" key="1">
    <source>
        <dbReference type="ARBA" id="ARBA00004141"/>
    </source>
</evidence>
<dbReference type="NCBIfam" id="NF045576">
    <property type="entry name" value="BT_3928_fam"/>
    <property type="match status" value="1"/>
</dbReference>
<sequence length="462" mass="53299">MRVKKIHSGIDAIVNLCRFILSGLFLFSGFVKAIDPLGSQYKVQDYLEAFGVAAWFPACVSLVFSIILSSLEFVLGVFLFFGIWQKRTTIVALLFMLVMTPFTFYLALTNLVSDCGCFGDAWVLTHWQTFWKNVFLLGIAVLVFQERKRIIRLVSIKSQGWIAWYVLPFIVILSIYCLMYLPIFDFRPYKTGVNIRESMGIPPDAKPSVYESIFILEKDGQKKEFTSNNYPDTTWTFVDVRNVLKKKGYEPPIADFSMIDLPSGEDIAEQVLTDEDYTFLLTIWSVEEADDSNIDLINELYDYCTENGYSFYGLTSSSGEQIEQWRYKTGAEYPFCLTDPIALKTMIRSNPGLMLIKNGIILNKWSDKDLPNEYVLNDRLENIRLGEMKQDKKINSIGIIIFWFVLPLLIVSGIDDLFVRRRFRRKLIEELPNLTHLLIKKEYEKKDCCGKLENEQNSPRGS</sequence>
<feature type="transmembrane region" description="Helical" evidence="5">
    <location>
        <begin position="54"/>
        <end position="83"/>
    </location>
</feature>
<feature type="domain" description="Methylamine utilisation protein MauE" evidence="6">
    <location>
        <begin position="12"/>
        <end position="143"/>
    </location>
</feature>
<keyword evidence="2 5" id="KW-0812">Transmembrane</keyword>
<dbReference type="Pfam" id="PF07291">
    <property type="entry name" value="MauE"/>
    <property type="match status" value="1"/>
</dbReference>
<evidence type="ECO:0000313" key="7">
    <source>
        <dbReference type="EMBL" id="KAA6343862.1"/>
    </source>
</evidence>
<reference evidence="7" key="1">
    <citation type="submission" date="2019-03" db="EMBL/GenBank/DDBJ databases">
        <title>Single cell metagenomics reveals metabolic interactions within the superorganism composed of flagellate Streblomastix strix and complex community of Bacteroidetes bacteria on its surface.</title>
        <authorList>
            <person name="Treitli S.C."/>
            <person name="Kolisko M."/>
            <person name="Husnik F."/>
            <person name="Keeling P."/>
            <person name="Hampl V."/>
        </authorList>
    </citation>
    <scope>NUCLEOTIDE SEQUENCE</scope>
    <source>
        <strain evidence="7">STM</strain>
    </source>
</reference>
<dbReference type="GO" id="GO:0030416">
    <property type="term" value="P:methylamine metabolic process"/>
    <property type="evidence" value="ECO:0007669"/>
    <property type="project" value="InterPro"/>
</dbReference>
<feature type="transmembrane region" description="Helical" evidence="5">
    <location>
        <begin position="12"/>
        <end position="34"/>
    </location>
</feature>
<evidence type="ECO:0000256" key="3">
    <source>
        <dbReference type="ARBA" id="ARBA00022989"/>
    </source>
</evidence>
<dbReference type="InterPro" id="IPR009908">
    <property type="entry name" value="Methylamine_util_MauE"/>
</dbReference>
<comment type="caution">
    <text evidence="7">The sequence shown here is derived from an EMBL/GenBank/DDBJ whole genome shotgun (WGS) entry which is preliminary data.</text>
</comment>
<evidence type="ECO:0000256" key="4">
    <source>
        <dbReference type="ARBA" id="ARBA00023136"/>
    </source>
</evidence>
<dbReference type="GO" id="GO:0016020">
    <property type="term" value="C:membrane"/>
    <property type="evidence" value="ECO:0007669"/>
    <property type="project" value="UniProtKB-SubCell"/>
</dbReference>
<dbReference type="EMBL" id="SNRY01000248">
    <property type="protein sequence ID" value="KAA6343862.1"/>
    <property type="molecule type" value="Genomic_DNA"/>
</dbReference>
<evidence type="ECO:0000259" key="6">
    <source>
        <dbReference type="Pfam" id="PF07291"/>
    </source>
</evidence>
<feature type="transmembrane region" description="Helical" evidence="5">
    <location>
        <begin position="90"/>
        <end position="108"/>
    </location>
</feature>
<feature type="transmembrane region" description="Helical" evidence="5">
    <location>
        <begin position="128"/>
        <end position="144"/>
    </location>
</feature>
<keyword evidence="4 5" id="KW-0472">Membrane</keyword>
<name>A0A5J4SDS2_9ZZZZ</name>
<accession>A0A5J4SDS2</accession>
<keyword evidence="3 5" id="KW-1133">Transmembrane helix</keyword>
<comment type="subcellular location">
    <subcellularLocation>
        <location evidence="1">Membrane</location>
        <topology evidence="1">Multi-pass membrane protein</topology>
    </subcellularLocation>
</comment>
<feature type="transmembrane region" description="Helical" evidence="5">
    <location>
        <begin position="164"/>
        <end position="184"/>
    </location>
</feature>
<feature type="transmembrane region" description="Helical" evidence="5">
    <location>
        <begin position="397"/>
        <end position="419"/>
    </location>
</feature>
<proteinExistence type="predicted"/>
<protein>
    <recommendedName>
        <fullName evidence="6">Methylamine utilisation protein MauE domain-containing protein</fullName>
    </recommendedName>
</protein>
<gene>
    <name evidence="7" type="ORF">EZS27_008493</name>
</gene>
<dbReference type="AlphaFoldDB" id="A0A5J4SDS2"/>
<organism evidence="7">
    <name type="scientific">termite gut metagenome</name>
    <dbReference type="NCBI Taxonomy" id="433724"/>
    <lineage>
        <taxon>unclassified sequences</taxon>
        <taxon>metagenomes</taxon>
        <taxon>organismal metagenomes</taxon>
    </lineage>
</organism>
<evidence type="ECO:0000256" key="5">
    <source>
        <dbReference type="SAM" id="Phobius"/>
    </source>
</evidence>
<evidence type="ECO:0000256" key="2">
    <source>
        <dbReference type="ARBA" id="ARBA00022692"/>
    </source>
</evidence>